<evidence type="ECO:0000313" key="10">
    <source>
        <dbReference type="Proteomes" id="UP000765509"/>
    </source>
</evidence>
<comment type="catalytic activity">
    <reaction evidence="5">
        <text>DNA(n) + a 2'-deoxyribonucleoside 5'-triphosphate = DNA(n+1) + diphosphate</text>
        <dbReference type="Rhea" id="RHEA:22508"/>
        <dbReference type="Rhea" id="RHEA-COMP:17339"/>
        <dbReference type="Rhea" id="RHEA-COMP:17340"/>
        <dbReference type="ChEBI" id="CHEBI:33019"/>
        <dbReference type="ChEBI" id="CHEBI:61560"/>
        <dbReference type="ChEBI" id="CHEBI:173112"/>
        <dbReference type="EC" id="2.7.7.49"/>
    </reaction>
</comment>
<reference evidence="9" key="1">
    <citation type="submission" date="2021-03" db="EMBL/GenBank/DDBJ databases">
        <title>Draft genome sequence of rust myrtle Austropuccinia psidii MF-1, a brazilian biotype.</title>
        <authorList>
            <person name="Quecine M.C."/>
            <person name="Pachon D.M.R."/>
            <person name="Bonatelli M.L."/>
            <person name="Correr F.H."/>
            <person name="Franceschini L.M."/>
            <person name="Leite T.F."/>
            <person name="Margarido G.R.A."/>
            <person name="Almeida C.A."/>
            <person name="Ferrarezi J.A."/>
            <person name="Labate C.A."/>
        </authorList>
    </citation>
    <scope>NUCLEOTIDE SEQUENCE</scope>
    <source>
        <strain evidence="9">MF-1</strain>
    </source>
</reference>
<sequence length="1141" mass="129800">MDKVIHRDTNNIPILNGSNYTLWHIKMNIELCARRLYTVCTSQVPENATPKALEKWNLAKNKAVSLISNMLHHNVFISIVDSQTVCSANSLWTKIHSKFAPQTFVNKGRVWLRWECLKLNGNIKEYIENCQTLLLDISSIGIVIPNKILAYSILGKISQDCNTYDHIIDNLFMSGEAVARPEIVMDKLLELINHQKTKDMGSSGKETNASKMSALLSNAASYPYKIMYVCQNGNHNPKNTTHKENSCWVLHPELQPTSNRKKSHFEVVEQPLDYLHLDLVGPISPQSVSGYRYFLTIVDQCTSFKIVKFLSNKSDAIQEFKIVKNMIETAQGRRIKKIVSDRGGYFINSEFKQLANESGFIHITSSPYTPQLNGFAERANRAILEKARCLLLGTNLPNQYWAEAVNHATLLINLIPTPSRNNQSPLYHWTGNALRIKRMRTFGYKVVFAIPKEKRPWKLAPTGEVGIMLGMDYEGPAYRVLKLTDKKVFSTRHVIFFKNDFPSPKNIPMAKESDLFFSDVERYPIDEDTFFDCQEHTKDEANSISSEDTAPPNNGANTASPINGASAENSDNNSNNKTTTRPINKIKVIGPQHPTLISSSILEEHILPYTRRPRALLTASNDPLSYKQALKSENADQWVQATNKEVKTMNNLNLWEVVPIREKTRLIGTTWVYKTKRNERKEVSEYKARLCAQGFSQTPGINFGKTFAPTFHLNSLQTLISFAASNNLKFEQVDIKSAFLNAPLEEEVFLAIPHGLDLDKRKVCLQLKKAIYGLRQAPRAWYNQLSEWLETAGFKAAISDPCVFYRKLEPPIWLFIHVDDIAMFGKDLTEFKLEIQNEIKTKLLGQADLLLGIKIHQDKNSISLLQEHYVESLLDLYRMSNCRPVATPHVPNEHLESPTQAEVDELNKLDINYRSSIRSLSYISTATRPDISYAISALSQFLEKPRIRQWKAFLHVLRYLNGTADLCVTYQKNMNESAVAYSDADWGNCRVTRRSVSGHLILLNNELVIWKTKKQPTVSLSSAEAEYKALCNLASEILWFQQFCLEVNITHSLQPMKVYEDNQGCIDTANSDCNANTQRMKHIEIQLHFIQDAIKNSKIFLIYTPTSCMLADFLTNSALARLPDTVVDYIDTYSTFVVKVH</sequence>
<keyword evidence="3" id="KW-0378">Hydrolase</keyword>
<dbReference type="GO" id="GO:0046872">
    <property type="term" value="F:metal ion binding"/>
    <property type="evidence" value="ECO:0007669"/>
    <property type="project" value="UniProtKB-KW"/>
</dbReference>
<dbReference type="InterPro" id="IPR013103">
    <property type="entry name" value="RVT_2"/>
</dbReference>
<dbReference type="GO" id="GO:0005634">
    <property type="term" value="C:nucleus"/>
    <property type="evidence" value="ECO:0007669"/>
    <property type="project" value="UniProtKB-ARBA"/>
</dbReference>
<evidence type="ECO:0000256" key="7">
    <source>
        <dbReference type="SAM" id="MobiDB-lite"/>
    </source>
</evidence>
<keyword evidence="4" id="KW-0694">RNA-binding</keyword>
<evidence type="ECO:0000313" key="9">
    <source>
        <dbReference type="EMBL" id="MBW0491917.1"/>
    </source>
</evidence>
<keyword evidence="10" id="KW-1185">Reference proteome</keyword>
<dbReference type="Proteomes" id="UP000765509">
    <property type="component" value="Unassembled WGS sequence"/>
</dbReference>
<evidence type="ECO:0000256" key="4">
    <source>
        <dbReference type="ARBA" id="ARBA00022884"/>
    </source>
</evidence>
<dbReference type="PANTHER" id="PTHR42648:SF18">
    <property type="entry name" value="RETROTRANSPOSON, UNCLASSIFIED-LIKE PROTEIN"/>
    <property type="match status" value="1"/>
</dbReference>
<keyword evidence="2" id="KW-0479">Metal-binding</keyword>
<dbReference type="AlphaFoldDB" id="A0A9Q3CY02"/>
<feature type="compositionally biased region" description="Polar residues" evidence="7">
    <location>
        <begin position="542"/>
        <end position="561"/>
    </location>
</feature>
<dbReference type="Pfam" id="PF00665">
    <property type="entry name" value="rve"/>
    <property type="match status" value="1"/>
</dbReference>
<dbReference type="GO" id="GO:0016787">
    <property type="term" value="F:hydrolase activity"/>
    <property type="evidence" value="ECO:0007669"/>
    <property type="project" value="UniProtKB-KW"/>
</dbReference>
<accession>A0A9Q3CY02</accession>
<dbReference type="PANTHER" id="PTHR42648">
    <property type="entry name" value="TRANSPOSASE, PUTATIVE-RELATED"/>
    <property type="match status" value="1"/>
</dbReference>
<comment type="catalytic activity">
    <reaction evidence="6">
        <text>DNA(n) + a 2'-deoxyribonucleoside 5'-triphosphate = DNA(n+1) + diphosphate</text>
        <dbReference type="Rhea" id="RHEA:22508"/>
        <dbReference type="Rhea" id="RHEA-COMP:17339"/>
        <dbReference type="Rhea" id="RHEA-COMP:17340"/>
        <dbReference type="ChEBI" id="CHEBI:33019"/>
        <dbReference type="ChEBI" id="CHEBI:61560"/>
        <dbReference type="ChEBI" id="CHEBI:173112"/>
        <dbReference type="EC" id="2.7.7.7"/>
    </reaction>
</comment>
<evidence type="ECO:0000256" key="3">
    <source>
        <dbReference type="ARBA" id="ARBA00022801"/>
    </source>
</evidence>
<comment type="caution">
    <text evidence="9">The sequence shown here is derived from an EMBL/GenBank/DDBJ whole genome shotgun (WGS) entry which is preliminary data.</text>
</comment>
<dbReference type="PROSITE" id="PS50994">
    <property type="entry name" value="INTEGRASE"/>
    <property type="match status" value="1"/>
</dbReference>
<evidence type="ECO:0000256" key="5">
    <source>
        <dbReference type="ARBA" id="ARBA00048173"/>
    </source>
</evidence>
<dbReference type="EMBL" id="AVOT02011327">
    <property type="protein sequence ID" value="MBW0491917.1"/>
    <property type="molecule type" value="Genomic_DNA"/>
</dbReference>
<dbReference type="GO" id="GO:0003723">
    <property type="term" value="F:RNA binding"/>
    <property type="evidence" value="ECO:0007669"/>
    <property type="project" value="UniProtKB-KW"/>
</dbReference>
<proteinExistence type="predicted"/>
<dbReference type="Pfam" id="PF25597">
    <property type="entry name" value="SH3_retrovirus"/>
    <property type="match status" value="1"/>
</dbReference>
<dbReference type="InterPro" id="IPR039537">
    <property type="entry name" value="Retrotran_Ty1/copia-like"/>
</dbReference>
<protein>
    <recommendedName>
        <fullName evidence="8">Integrase catalytic domain-containing protein</fullName>
    </recommendedName>
</protein>
<dbReference type="Pfam" id="PF14223">
    <property type="entry name" value="Retrotran_gag_2"/>
    <property type="match status" value="1"/>
</dbReference>
<dbReference type="CDD" id="cd09272">
    <property type="entry name" value="RNase_HI_RT_Ty1"/>
    <property type="match status" value="1"/>
</dbReference>
<organism evidence="9 10">
    <name type="scientific">Austropuccinia psidii MF-1</name>
    <dbReference type="NCBI Taxonomy" id="1389203"/>
    <lineage>
        <taxon>Eukaryota</taxon>
        <taxon>Fungi</taxon>
        <taxon>Dikarya</taxon>
        <taxon>Basidiomycota</taxon>
        <taxon>Pucciniomycotina</taxon>
        <taxon>Pucciniomycetes</taxon>
        <taxon>Pucciniales</taxon>
        <taxon>Sphaerophragmiaceae</taxon>
        <taxon>Austropuccinia</taxon>
    </lineage>
</organism>
<keyword evidence="1" id="KW-0815">Transposition</keyword>
<dbReference type="InterPro" id="IPR001584">
    <property type="entry name" value="Integrase_cat-core"/>
</dbReference>
<dbReference type="Gene3D" id="3.30.420.10">
    <property type="entry name" value="Ribonuclease H-like superfamily/Ribonuclease H"/>
    <property type="match status" value="1"/>
</dbReference>
<evidence type="ECO:0000256" key="1">
    <source>
        <dbReference type="ARBA" id="ARBA00022578"/>
    </source>
</evidence>
<dbReference type="SUPFAM" id="SSF53098">
    <property type="entry name" value="Ribonuclease H-like"/>
    <property type="match status" value="1"/>
</dbReference>
<dbReference type="InterPro" id="IPR057670">
    <property type="entry name" value="SH3_retrovirus"/>
</dbReference>
<dbReference type="GO" id="GO:0003887">
    <property type="term" value="F:DNA-directed DNA polymerase activity"/>
    <property type="evidence" value="ECO:0007669"/>
    <property type="project" value="UniProtKB-EC"/>
</dbReference>
<name>A0A9Q3CY02_9BASI</name>
<dbReference type="InterPro" id="IPR043502">
    <property type="entry name" value="DNA/RNA_pol_sf"/>
</dbReference>
<feature type="domain" description="Integrase catalytic" evidence="8">
    <location>
        <begin position="267"/>
        <end position="433"/>
    </location>
</feature>
<dbReference type="GO" id="GO:0032196">
    <property type="term" value="P:transposition"/>
    <property type="evidence" value="ECO:0007669"/>
    <property type="project" value="UniProtKB-KW"/>
</dbReference>
<dbReference type="InterPro" id="IPR012337">
    <property type="entry name" value="RNaseH-like_sf"/>
</dbReference>
<dbReference type="InterPro" id="IPR036397">
    <property type="entry name" value="RNaseH_sf"/>
</dbReference>
<dbReference type="GO" id="GO:0003964">
    <property type="term" value="F:RNA-directed DNA polymerase activity"/>
    <property type="evidence" value="ECO:0007669"/>
    <property type="project" value="UniProtKB-EC"/>
</dbReference>
<feature type="region of interest" description="Disordered" evidence="7">
    <location>
        <begin position="538"/>
        <end position="585"/>
    </location>
</feature>
<evidence type="ECO:0000256" key="2">
    <source>
        <dbReference type="ARBA" id="ARBA00022723"/>
    </source>
</evidence>
<gene>
    <name evidence="9" type="ORF">O181_031632</name>
</gene>
<dbReference type="Pfam" id="PF07727">
    <property type="entry name" value="RVT_2"/>
    <property type="match status" value="1"/>
</dbReference>
<dbReference type="SUPFAM" id="SSF56672">
    <property type="entry name" value="DNA/RNA polymerases"/>
    <property type="match status" value="1"/>
</dbReference>
<evidence type="ECO:0000256" key="6">
    <source>
        <dbReference type="ARBA" id="ARBA00049244"/>
    </source>
</evidence>
<feature type="compositionally biased region" description="Low complexity" evidence="7">
    <location>
        <begin position="563"/>
        <end position="576"/>
    </location>
</feature>
<evidence type="ECO:0000259" key="8">
    <source>
        <dbReference type="PROSITE" id="PS50994"/>
    </source>
</evidence>
<dbReference type="GO" id="GO:0015074">
    <property type="term" value="P:DNA integration"/>
    <property type="evidence" value="ECO:0007669"/>
    <property type="project" value="InterPro"/>
</dbReference>